<dbReference type="EMBL" id="BARW01031620">
    <property type="protein sequence ID" value="GAJ04488.1"/>
    <property type="molecule type" value="Genomic_DNA"/>
</dbReference>
<feature type="non-terminal residue" evidence="1">
    <location>
        <position position="1"/>
    </location>
</feature>
<sequence>KSDVISGHYCRGPTGLIEYPDYDAYIKVNEIVPFNGSFPAGDWTFRVRFESDSDYGFSVKVSSRVSKSTDVEGKDGTLIAITESPNTIDIPASIGGSVSDTWIWNAPEITLDDEFLFVEFRTHIEVAAGSRKAMCSFACDEDPNVADESVETTVFSGVAPPLLPPSGDFPPEYVSEGKAEDLKPRAPAGATITKVSQDFPLLLGRVGKSKELKSKVE</sequence>
<organism evidence="1">
    <name type="scientific">marine sediment metagenome</name>
    <dbReference type="NCBI Taxonomy" id="412755"/>
    <lineage>
        <taxon>unclassified sequences</taxon>
        <taxon>metagenomes</taxon>
        <taxon>ecological metagenomes</taxon>
    </lineage>
</organism>
<name>X1TGR6_9ZZZZ</name>
<comment type="caution">
    <text evidence="1">The sequence shown here is derived from an EMBL/GenBank/DDBJ whole genome shotgun (WGS) entry which is preliminary data.</text>
</comment>
<reference evidence="1" key="1">
    <citation type="journal article" date="2014" name="Front. Microbiol.">
        <title>High frequency of phylogenetically diverse reductive dehalogenase-homologous genes in deep subseafloor sedimentary metagenomes.</title>
        <authorList>
            <person name="Kawai M."/>
            <person name="Futagami T."/>
            <person name="Toyoda A."/>
            <person name="Takaki Y."/>
            <person name="Nishi S."/>
            <person name="Hori S."/>
            <person name="Arai W."/>
            <person name="Tsubouchi T."/>
            <person name="Morono Y."/>
            <person name="Uchiyama I."/>
            <person name="Ito T."/>
            <person name="Fujiyama A."/>
            <person name="Inagaki F."/>
            <person name="Takami H."/>
        </authorList>
    </citation>
    <scope>NUCLEOTIDE SEQUENCE</scope>
    <source>
        <strain evidence="1">Expedition CK06-06</strain>
    </source>
</reference>
<evidence type="ECO:0000313" key="1">
    <source>
        <dbReference type="EMBL" id="GAJ04488.1"/>
    </source>
</evidence>
<accession>X1TGR6</accession>
<gene>
    <name evidence="1" type="ORF">S12H4_50249</name>
</gene>
<proteinExistence type="predicted"/>
<dbReference type="AlphaFoldDB" id="X1TGR6"/>
<protein>
    <submittedName>
        <fullName evidence="1">Uncharacterized protein</fullName>
    </submittedName>
</protein>